<name>A0A5N3ZYP0_PHOPY</name>
<evidence type="ECO:0000256" key="9">
    <source>
        <dbReference type="RuleBase" id="RU003827"/>
    </source>
</evidence>
<evidence type="ECO:0000256" key="5">
    <source>
        <dbReference type="ARBA" id="ARBA00022729"/>
    </source>
</evidence>
<comment type="caution">
    <text evidence="13">The sequence shown here is derived from an EMBL/GenBank/DDBJ whole genome shotgun (WGS) entry which is preliminary data.</text>
</comment>
<dbReference type="InterPro" id="IPR036598">
    <property type="entry name" value="GOLD_dom_sf"/>
</dbReference>
<evidence type="ECO:0000313" key="14">
    <source>
        <dbReference type="EMBL" id="KAB0790186.1"/>
    </source>
</evidence>
<evidence type="ECO:0000256" key="8">
    <source>
        <dbReference type="ARBA" id="ARBA00037847"/>
    </source>
</evidence>
<organism evidence="13 15">
    <name type="scientific">Photinus pyralis</name>
    <name type="common">Common eastern firefly</name>
    <name type="synonym">Lampyris pyralis</name>
    <dbReference type="NCBI Taxonomy" id="7054"/>
    <lineage>
        <taxon>Eukaryota</taxon>
        <taxon>Metazoa</taxon>
        <taxon>Ecdysozoa</taxon>
        <taxon>Arthropoda</taxon>
        <taxon>Hexapoda</taxon>
        <taxon>Insecta</taxon>
        <taxon>Pterygota</taxon>
        <taxon>Neoptera</taxon>
        <taxon>Endopterygota</taxon>
        <taxon>Coleoptera</taxon>
        <taxon>Polyphaga</taxon>
        <taxon>Elateriformia</taxon>
        <taxon>Elateroidea</taxon>
        <taxon>Lampyridae</taxon>
        <taxon>Lampyrinae</taxon>
        <taxon>Photinus</taxon>
    </lineage>
</organism>
<dbReference type="PROSITE" id="PS50866">
    <property type="entry name" value="GOLD"/>
    <property type="match status" value="1"/>
</dbReference>
<dbReference type="Proteomes" id="UP000327044">
    <property type="component" value="Unassembled WGS sequence"/>
</dbReference>
<evidence type="ECO:0000313" key="15">
    <source>
        <dbReference type="Proteomes" id="UP000327044"/>
    </source>
</evidence>
<evidence type="ECO:0000256" key="2">
    <source>
        <dbReference type="ARBA" id="ARBA00007104"/>
    </source>
</evidence>
<evidence type="ECO:0000256" key="10">
    <source>
        <dbReference type="SAM" id="Phobius"/>
    </source>
</evidence>
<dbReference type="InParanoid" id="A0A5N3ZYP0"/>
<reference evidence="13 15" key="1">
    <citation type="journal article" date="2018" name="Elife">
        <title>Firefly genomes illuminate parallel origins of bioluminescence in beetles.</title>
        <authorList>
            <person name="Fallon T.R."/>
            <person name="Lower S.E."/>
            <person name="Chang C.H."/>
            <person name="Bessho-Uehara M."/>
            <person name="Martin G.J."/>
            <person name="Bewick A.J."/>
            <person name="Behringer M."/>
            <person name="Debat H.J."/>
            <person name="Wong I."/>
            <person name="Day J.C."/>
            <person name="Suvorov A."/>
            <person name="Silva C.J."/>
            <person name="Stanger-Hall K.F."/>
            <person name="Hall D.W."/>
            <person name="Schmitz R.J."/>
            <person name="Nelson D.R."/>
            <person name="Lewis S.M."/>
            <person name="Shigenobu S."/>
            <person name="Bybee S.M."/>
            <person name="Larracuente A.M."/>
            <person name="Oba Y."/>
            <person name="Weng J.K."/>
        </authorList>
    </citation>
    <scope>NUCLEOTIDE SEQUENCE [LARGE SCALE GENOMIC DNA]</scope>
    <source>
        <strain evidence="13">1611_PpyrPB1</strain>
        <tissue evidence="13">Whole body</tissue>
    </source>
</reference>
<evidence type="ECO:0000256" key="1">
    <source>
        <dbReference type="ARBA" id="ARBA00004479"/>
    </source>
</evidence>
<proteinExistence type="inferred from homology"/>
<evidence type="ECO:0000256" key="7">
    <source>
        <dbReference type="ARBA" id="ARBA00023136"/>
    </source>
</evidence>
<comment type="similarity">
    <text evidence="2 9">Belongs to the EMP24/GP25L family.</text>
</comment>
<dbReference type="InterPro" id="IPR009038">
    <property type="entry name" value="GOLD_dom"/>
</dbReference>
<feature type="chain" id="PRO_5033494356" description="GOLD domain-containing protein" evidence="11">
    <location>
        <begin position="21"/>
        <end position="237"/>
    </location>
</feature>
<evidence type="ECO:0000259" key="12">
    <source>
        <dbReference type="PROSITE" id="PS50866"/>
    </source>
</evidence>
<sequence length="237" mass="27479">MVHISLQLFLATFWFKEVASFSREIFTTYVEPGKEACFYQHAQVEDIVNLFYHVIDGGDNGLLDISLKVAEPGGNTVYNYEKKLENNIEIVALQSGDYKLCLDNRFSYINVKKVFFDLTIRRNSTIKNRISWSDDENPVTGVPDKEIYDVKVKHISDITQRLFEQLNEIVEWQHHLGATMSSDIHVQIAHRNLVDQVSIRNIILIAIIGIIQVVTIRSLFGNPPNVFKFWKRYQDKK</sequence>
<gene>
    <name evidence="14" type="ORF">PPYR_15485</name>
    <name evidence="13" type="ORF">PPYR_15523</name>
</gene>
<keyword evidence="7 10" id="KW-0472">Membrane</keyword>
<reference evidence="13" key="2">
    <citation type="submission" date="2019-08" db="EMBL/GenBank/DDBJ databases">
        <authorList>
            <consortium name="Photinus pyralis genome working group"/>
            <person name="Fallon T.R."/>
            <person name="Sander Lower S.E."/>
            <person name="Weng J.-K."/>
        </authorList>
    </citation>
    <scope>NUCLEOTIDE SEQUENCE</scope>
    <source>
        <strain evidence="13">1611_PpyrPB1</strain>
        <tissue evidence="13">Whole body</tissue>
    </source>
</reference>
<keyword evidence="15" id="KW-1185">Reference proteome</keyword>
<dbReference type="GO" id="GO:0016020">
    <property type="term" value="C:membrane"/>
    <property type="evidence" value="ECO:0007669"/>
    <property type="project" value="UniProtKB-SubCell"/>
</dbReference>
<feature type="signal peptide" evidence="11">
    <location>
        <begin position="1"/>
        <end position="20"/>
    </location>
</feature>
<evidence type="ECO:0000313" key="13">
    <source>
        <dbReference type="EMBL" id="KAB0790158.1"/>
    </source>
</evidence>
<dbReference type="SMART" id="SM01190">
    <property type="entry name" value="EMP24_GP25L"/>
    <property type="match status" value="1"/>
</dbReference>
<dbReference type="OrthoDB" id="5976732at2759"/>
<protein>
    <recommendedName>
        <fullName evidence="12">GOLD domain-containing protein</fullName>
    </recommendedName>
</protein>
<dbReference type="GO" id="GO:0012505">
    <property type="term" value="C:endomembrane system"/>
    <property type="evidence" value="ECO:0007669"/>
    <property type="project" value="UniProtKB-SubCell"/>
</dbReference>
<dbReference type="EMBL" id="VVIM01001798">
    <property type="protein sequence ID" value="KAB0790158.1"/>
    <property type="molecule type" value="Genomic_DNA"/>
</dbReference>
<dbReference type="Pfam" id="PF01105">
    <property type="entry name" value="EMP24_GP25L"/>
    <property type="match status" value="1"/>
</dbReference>
<dbReference type="AlphaFoldDB" id="A0A5N3ZYP0"/>
<dbReference type="EMBL" id="VVIM01001719">
    <property type="protein sequence ID" value="KAB0790186.1"/>
    <property type="molecule type" value="Genomic_DNA"/>
</dbReference>
<keyword evidence="4 9" id="KW-0812">Transmembrane</keyword>
<evidence type="ECO:0000256" key="4">
    <source>
        <dbReference type="ARBA" id="ARBA00022692"/>
    </source>
</evidence>
<keyword evidence="3" id="KW-0217">Developmental protein</keyword>
<feature type="domain" description="GOLD" evidence="12">
    <location>
        <begin position="35"/>
        <end position="120"/>
    </location>
</feature>
<comment type="subcellular location">
    <subcellularLocation>
        <location evidence="8">Endomembrane system</location>
        <topology evidence="8">Single-pass membrane protein</topology>
    </subcellularLocation>
    <subcellularLocation>
        <location evidence="1 9">Membrane</location>
        <topology evidence="1 9">Single-pass type I membrane protein</topology>
    </subcellularLocation>
</comment>
<dbReference type="PANTHER" id="PTHR22811">
    <property type="entry name" value="TRANSMEMBRANE EMP24 DOMAIN-CONTAINING PROTEIN"/>
    <property type="match status" value="1"/>
</dbReference>
<dbReference type="SUPFAM" id="SSF101576">
    <property type="entry name" value="Supernatant protein factor (SPF), C-terminal domain"/>
    <property type="match status" value="1"/>
</dbReference>
<feature type="transmembrane region" description="Helical" evidence="10">
    <location>
        <begin position="202"/>
        <end position="220"/>
    </location>
</feature>
<keyword evidence="6 10" id="KW-1133">Transmembrane helix</keyword>
<accession>A0A5N3ZYP0</accession>
<evidence type="ECO:0000256" key="11">
    <source>
        <dbReference type="SAM" id="SignalP"/>
    </source>
</evidence>
<keyword evidence="5 11" id="KW-0732">Signal</keyword>
<evidence type="ECO:0000256" key="6">
    <source>
        <dbReference type="ARBA" id="ARBA00022989"/>
    </source>
</evidence>
<evidence type="ECO:0000256" key="3">
    <source>
        <dbReference type="ARBA" id="ARBA00022473"/>
    </source>
</evidence>
<dbReference type="InterPro" id="IPR015720">
    <property type="entry name" value="Emp24-like"/>
</dbReference>